<dbReference type="AlphaFoldDB" id="A0A9X3F3R6"/>
<evidence type="ECO:0000313" key="2">
    <source>
        <dbReference type="EMBL" id="MCY1010938.1"/>
    </source>
</evidence>
<dbReference type="RefSeq" id="WP_267774093.1">
    <property type="nucleotide sequence ID" value="NZ_JAPNKE010000002.1"/>
</dbReference>
<evidence type="ECO:0000256" key="1">
    <source>
        <dbReference type="SAM" id="Phobius"/>
    </source>
</evidence>
<gene>
    <name evidence="2" type="ORF">OV079_36310</name>
</gene>
<sequence>MPKLRNIGAPSTGVVPVVGVELVASVEVSLELVSSSVSEVGGLFVVAGFVVGAVVGVVAEVCVIDPSSPQAAARMKRLDIVRPYFMASILTQPCHQQGTIAPTPHRA</sequence>
<comment type="caution">
    <text evidence="2">The sequence shown here is derived from an EMBL/GenBank/DDBJ whole genome shotgun (WGS) entry which is preliminary data.</text>
</comment>
<dbReference type="EMBL" id="JAPNKE010000002">
    <property type="protein sequence ID" value="MCY1010938.1"/>
    <property type="molecule type" value="Genomic_DNA"/>
</dbReference>
<name>A0A9X3F3R6_9BACT</name>
<keyword evidence="3" id="KW-1185">Reference proteome</keyword>
<keyword evidence="1" id="KW-1133">Transmembrane helix</keyword>
<proteinExistence type="predicted"/>
<organism evidence="2 3">
    <name type="scientific">Nannocystis pusilla</name>
    <dbReference type="NCBI Taxonomy" id="889268"/>
    <lineage>
        <taxon>Bacteria</taxon>
        <taxon>Pseudomonadati</taxon>
        <taxon>Myxococcota</taxon>
        <taxon>Polyangia</taxon>
        <taxon>Nannocystales</taxon>
        <taxon>Nannocystaceae</taxon>
        <taxon>Nannocystis</taxon>
    </lineage>
</organism>
<keyword evidence="1" id="KW-0472">Membrane</keyword>
<evidence type="ECO:0000313" key="3">
    <source>
        <dbReference type="Proteomes" id="UP001150924"/>
    </source>
</evidence>
<reference evidence="2" key="1">
    <citation type="submission" date="2022-11" db="EMBL/GenBank/DDBJ databases">
        <title>Minimal conservation of predation-associated metabolite biosynthetic gene clusters underscores biosynthetic potential of Myxococcota including descriptions for ten novel species: Archangium lansinium sp. nov., Myxococcus landrumus sp. nov., Nannocystis bai.</title>
        <authorList>
            <person name="Ahearne A."/>
            <person name="Stevens C."/>
            <person name="Phillips K."/>
        </authorList>
    </citation>
    <scope>NUCLEOTIDE SEQUENCE</scope>
    <source>
        <strain evidence="2">Na p29</strain>
    </source>
</reference>
<feature type="transmembrane region" description="Helical" evidence="1">
    <location>
        <begin position="40"/>
        <end position="64"/>
    </location>
</feature>
<dbReference type="Proteomes" id="UP001150924">
    <property type="component" value="Unassembled WGS sequence"/>
</dbReference>
<keyword evidence="1" id="KW-0812">Transmembrane</keyword>
<accession>A0A9X3F3R6</accession>
<protein>
    <submittedName>
        <fullName evidence="2">Uncharacterized protein</fullName>
    </submittedName>
</protein>